<sequence>MSSDPSRSDSSAGSSSHGMGAQTSASALAAKKRPRLASLTPTDLLRQRKRRGGAAAGLSSARKLAGSIRASPLTPGKARGISMSGLVLPDGSASPSASGSERKKRQNSISNVVASANDVESDDDDSYLETGDQSAVTPTAATDGAADDVEEEDDEDAQMDRARGSADEDTLKLIKQSKEEIKELWDQMNEDQRQRFDVYRRTALNKGSIKKLVGLILNQQVTSTLTFVVAGFSKVFVGEIVERAVQVQSERGDTGPLTPDHLREAYRLYKKETQTAASSSGFAKRLF</sequence>
<dbReference type="EMBL" id="JANBVB010000016">
    <property type="protein sequence ID" value="KAJ2899855.1"/>
    <property type="molecule type" value="Genomic_DNA"/>
</dbReference>
<reference evidence="1" key="1">
    <citation type="submission" date="2022-07" db="EMBL/GenBank/DDBJ databases">
        <title>Phylogenomic reconstructions and comparative analyses of Kickxellomycotina fungi.</title>
        <authorList>
            <person name="Reynolds N.K."/>
            <person name="Stajich J.E."/>
            <person name="Barry K."/>
            <person name="Grigoriev I.V."/>
            <person name="Crous P."/>
            <person name="Smith M.E."/>
        </authorList>
    </citation>
    <scope>NUCLEOTIDE SEQUENCE</scope>
    <source>
        <strain evidence="1">CBS 190363</strain>
    </source>
</reference>
<name>A0ACC1M8V7_9FUNG</name>
<comment type="caution">
    <text evidence="1">The sequence shown here is derived from an EMBL/GenBank/DDBJ whole genome shotgun (WGS) entry which is preliminary data.</text>
</comment>
<evidence type="ECO:0000313" key="2">
    <source>
        <dbReference type="Proteomes" id="UP001139981"/>
    </source>
</evidence>
<protein>
    <submittedName>
        <fullName evidence="1">Transcription initiation factor TFIID subunit 11</fullName>
    </submittedName>
</protein>
<evidence type="ECO:0000313" key="1">
    <source>
        <dbReference type="EMBL" id="KAJ2899855.1"/>
    </source>
</evidence>
<keyword evidence="2" id="KW-1185">Reference proteome</keyword>
<accession>A0ACC1M8V7</accession>
<dbReference type="Proteomes" id="UP001139981">
    <property type="component" value="Unassembled WGS sequence"/>
</dbReference>
<proteinExistence type="predicted"/>
<organism evidence="1 2">
    <name type="scientific">Coemansia aciculifera</name>
    <dbReference type="NCBI Taxonomy" id="417176"/>
    <lineage>
        <taxon>Eukaryota</taxon>
        <taxon>Fungi</taxon>
        <taxon>Fungi incertae sedis</taxon>
        <taxon>Zoopagomycota</taxon>
        <taxon>Kickxellomycotina</taxon>
        <taxon>Kickxellomycetes</taxon>
        <taxon>Kickxellales</taxon>
        <taxon>Kickxellaceae</taxon>
        <taxon>Coemansia</taxon>
    </lineage>
</organism>
<gene>
    <name evidence="1" type="primary">TAF11</name>
    <name evidence="1" type="ORF">IWW38_000805</name>
</gene>